<dbReference type="STRING" id="933852.A0A0C2WI17"/>
<dbReference type="OrthoDB" id="3265918at2759"/>
<dbReference type="Proteomes" id="UP000054097">
    <property type="component" value="Unassembled WGS sequence"/>
</dbReference>
<evidence type="ECO:0000256" key="1">
    <source>
        <dbReference type="SAM" id="MobiDB-lite"/>
    </source>
</evidence>
<reference evidence="3" key="2">
    <citation type="submission" date="2015-01" db="EMBL/GenBank/DDBJ databases">
        <title>Evolutionary Origins and Diversification of the Mycorrhizal Mutualists.</title>
        <authorList>
            <consortium name="DOE Joint Genome Institute"/>
            <consortium name="Mycorrhizal Genomics Consortium"/>
            <person name="Kohler A."/>
            <person name="Kuo A."/>
            <person name="Nagy L.G."/>
            <person name="Floudas D."/>
            <person name="Copeland A."/>
            <person name="Barry K.W."/>
            <person name="Cichocki N."/>
            <person name="Veneault-Fourrey C."/>
            <person name="LaButti K."/>
            <person name="Lindquist E.A."/>
            <person name="Lipzen A."/>
            <person name="Lundell T."/>
            <person name="Morin E."/>
            <person name="Murat C."/>
            <person name="Riley R."/>
            <person name="Ohm R."/>
            <person name="Sun H."/>
            <person name="Tunlid A."/>
            <person name="Henrissat B."/>
            <person name="Grigoriev I.V."/>
            <person name="Hibbett D.S."/>
            <person name="Martin F."/>
        </authorList>
    </citation>
    <scope>NUCLEOTIDE SEQUENCE [LARGE SCALE GENOMIC DNA]</scope>
    <source>
        <strain evidence="3">MAFF 305830</strain>
    </source>
</reference>
<feature type="region of interest" description="Disordered" evidence="1">
    <location>
        <begin position="593"/>
        <end position="627"/>
    </location>
</feature>
<name>A0A0C2WI17_SERVB</name>
<accession>A0A0C2WI17</accession>
<dbReference type="AlphaFoldDB" id="A0A0C2WI17"/>
<feature type="compositionally biased region" description="Polar residues" evidence="1">
    <location>
        <begin position="328"/>
        <end position="340"/>
    </location>
</feature>
<sequence length="646" mass="72140">MKNVSRCVRYYATKSNTAVKVPSTLPNPRQKYPELSNLSPIPAKAAKHVSLNRTEPASVSPMVFKTPGSGGILDPNYRLISGKNAYRDCPSAANTLFTAKIVPHELLSHIEAEKMPPFVGSPLPPAFTRFGKEGEKIRYRSKMDKANVVYTSFLINASKAKVHNHAVIRRKTVKRIREALALIVIRGARASDDGTSIVLDPENGGEDRWLVKGWSYVLFPSLEAYRAPWPSLLTTLRETLTKLKQGTERISYGSTKRQILSVQDKKMNGKGKVVPSTSRLLPAASRVTMNLLAAAGLDELKPASLTTIAPSKMSSASTSAPSPPSPAKLSQTPRRLQNGSLPMGKHVSRARQGTLSKSNTPSTRSYSTKRASRSDGRYKRHDMRGEVVLGTHVDHILKHTKMMSEAEMFSYPEHLHQETDQLLDSLGVARIEAEFEHGLTLSTVEDDAHNCVGAYKDDDAEGWVVAGDRLPEDDLGVPHLLDPFNTSRFIQPNIPYHVGQGYERNMRGVWKDESTESIRAMFDEAVIERRKKRKALRSKWNQFDPEWLKVLRRREEIRLEHMYGWTLDRNENAQSKPWWAPDAGELGWSGRATIDAEEPRAANGTEGSDGESGRSIPEHVESQEAVAFDLPREARRLKWSDRAPSE</sequence>
<evidence type="ECO:0000313" key="2">
    <source>
        <dbReference type="EMBL" id="KIM26013.1"/>
    </source>
</evidence>
<feature type="compositionally biased region" description="Polar residues" evidence="1">
    <location>
        <begin position="351"/>
        <end position="369"/>
    </location>
</feature>
<evidence type="ECO:0000313" key="3">
    <source>
        <dbReference type="Proteomes" id="UP000054097"/>
    </source>
</evidence>
<keyword evidence="3" id="KW-1185">Reference proteome</keyword>
<gene>
    <name evidence="2" type="ORF">M408DRAFT_330799</name>
</gene>
<protein>
    <submittedName>
        <fullName evidence="2">Uncharacterized protein</fullName>
    </submittedName>
</protein>
<proteinExistence type="predicted"/>
<dbReference type="EMBL" id="KN824309">
    <property type="protein sequence ID" value="KIM26013.1"/>
    <property type="molecule type" value="Genomic_DNA"/>
</dbReference>
<organism evidence="2 3">
    <name type="scientific">Serendipita vermifera MAFF 305830</name>
    <dbReference type="NCBI Taxonomy" id="933852"/>
    <lineage>
        <taxon>Eukaryota</taxon>
        <taxon>Fungi</taxon>
        <taxon>Dikarya</taxon>
        <taxon>Basidiomycota</taxon>
        <taxon>Agaricomycotina</taxon>
        <taxon>Agaricomycetes</taxon>
        <taxon>Sebacinales</taxon>
        <taxon>Serendipitaceae</taxon>
        <taxon>Serendipita</taxon>
    </lineage>
</organism>
<dbReference type="HOGENOM" id="CLU_427655_0_0_1"/>
<reference evidence="2 3" key="1">
    <citation type="submission" date="2014-04" db="EMBL/GenBank/DDBJ databases">
        <authorList>
            <consortium name="DOE Joint Genome Institute"/>
            <person name="Kuo A."/>
            <person name="Zuccaro A."/>
            <person name="Kohler A."/>
            <person name="Nagy L.G."/>
            <person name="Floudas D."/>
            <person name="Copeland A."/>
            <person name="Barry K.W."/>
            <person name="Cichocki N."/>
            <person name="Veneault-Fourrey C."/>
            <person name="LaButti K."/>
            <person name="Lindquist E.A."/>
            <person name="Lipzen A."/>
            <person name="Lundell T."/>
            <person name="Morin E."/>
            <person name="Murat C."/>
            <person name="Sun H."/>
            <person name="Tunlid A."/>
            <person name="Henrissat B."/>
            <person name="Grigoriev I.V."/>
            <person name="Hibbett D.S."/>
            <person name="Martin F."/>
            <person name="Nordberg H.P."/>
            <person name="Cantor M.N."/>
            <person name="Hua S.X."/>
        </authorList>
    </citation>
    <scope>NUCLEOTIDE SEQUENCE [LARGE SCALE GENOMIC DNA]</scope>
    <source>
        <strain evidence="2 3">MAFF 305830</strain>
    </source>
</reference>
<feature type="compositionally biased region" description="Low complexity" evidence="1">
    <location>
        <begin position="309"/>
        <end position="320"/>
    </location>
</feature>
<feature type="region of interest" description="Disordered" evidence="1">
    <location>
        <begin position="309"/>
        <end position="382"/>
    </location>
</feature>